<dbReference type="Proteomes" id="UP000070513">
    <property type="component" value="Unassembled WGS sequence"/>
</dbReference>
<evidence type="ECO:0000313" key="3">
    <source>
        <dbReference type="Proteomes" id="UP000070513"/>
    </source>
</evidence>
<keyword evidence="1" id="KW-0732">Signal</keyword>
<feature type="chain" id="PRO_5007467862" description="Auto-transporter adhesin head GIN domain-containing protein" evidence="1">
    <location>
        <begin position="20"/>
        <end position="230"/>
    </location>
</feature>
<organism evidence="2 3">
    <name type="scientific">Chryseobacterium kwangjuense</name>
    <dbReference type="NCBI Taxonomy" id="267125"/>
    <lineage>
        <taxon>Bacteria</taxon>
        <taxon>Pseudomonadati</taxon>
        <taxon>Bacteroidota</taxon>
        <taxon>Flavobacteriia</taxon>
        <taxon>Flavobacteriales</taxon>
        <taxon>Weeksellaceae</taxon>
        <taxon>Chryseobacterium group</taxon>
        <taxon>Chryseobacterium</taxon>
    </lineage>
</organism>
<proteinExistence type="predicted"/>
<dbReference type="NCBIfam" id="NF047436">
    <property type="entry name" value="LA_2272_repeat"/>
    <property type="match status" value="2"/>
</dbReference>
<dbReference type="EMBL" id="LPUR01000001">
    <property type="protein sequence ID" value="KXH85541.1"/>
    <property type="molecule type" value="Genomic_DNA"/>
</dbReference>
<dbReference type="RefSeq" id="WP_062649476.1">
    <property type="nucleotide sequence ID" value="NZ_LPUR01000001.1"/>
</dbReference>
<name>A0A135WKX5_9FLAO</name>
<reference evidence="2 3" key="2">
    <citation type="journal article" date="2016" name="Genome Announc.">
        <title>Draft Genome Sequence of a Biocontrol Rhizobacterium, Chryseobacterium kwangjuense Strain KJ1R5, Isolated from Pepper (Capsicum annuum).</title>
        <authorList>
            <person name="Jeong J.J."/>
            <person name="Park H."/>
            <person name="Park B.H."/>
            <person name="Mannaa M."/>
            <person name="Sang M.K."/>
            <person name="Choi I.G."/>
            <person name="Kim K.D."/>
        </authorList>
    </citation>
    <scope>NUCLEOTIDE SEQUENCE [LARGE SCALE GENOMIC DNA]</scope>
    <source>
        <strain evidence="2 3">KJ1R5</strain>
    </source>
</reference>
<reference evidence="3" key="1">
    <citation type="submission" date="2015-12" db="EMBL/GenBank/DDBJ databases">
        <title>Genome sequence of a biocontrol rhizobacterium Chryseobacterium kwangjuense strain KJ1R5 isolated from pepper (Capsicum annuum L.).</title>
        <authorList>
            <person name="Jeong J.-J."/>
            <person name="Park H."/>
            <person name="Mannaa M."/>
            <person name="Sang M.K."/>
            <person name="Choi I.-G."/>
            <person name="Kim K.D."/>
        </authorList>
    </citation>
    <scope>NUCLEOTIDE SEQUENCE [LARGE SCALE GENOMIC DNA]</scope>
    <source>
        <strain evidence="3">KJ1R5</strain>
    </source>
</reference>
<comment type="caution">
    <text evidence="2">The sequence shown here is derived from an EMBL/GenBank/DDBJ whole genome shotgun (WGS) entry which is preliminary data.</text>
</comment>
<evidence type="ECO:0000256" key="1">
    <source>
        <dbReference type="SAM" id="SignalP"/>
    </source>
</evidence>
<dbReference type="InterPro" id="IPR058093">
    <property type="entry name" value="LA_2272-like"/>
</dbReference>
<protein>
    <recommendedName>
        <fullName evidence="4">Auto-transporter adhesin head GIN domain-containing protein</fullName>
    </recommendedName>
</protein>
<sequence>MKTKFLLITGLFIASMIHAQDSIQIENIQTGIITFNPKTKVKNTAGINLGVMDDYNSQKINGFNLQGNPFSLLYLLLPHAIEIPGDEAATVSINGLHISTGGMADGKKLNGIGISMYHIAQVTNGITVNGFNNHSGKLNGLHVSFLNNSARQGHGLLISFSNTADTFGGAQVGVYNNTQVMKGVQAGAVNISKQNKGVQIGLVNKTDKNKGLQIGFWNKNGKRTLPLINF</sequence>
<accession>A0A135WKX5</accession>
<evidence type="ECO:0008006" key="4">
    <source>
        <dbReference type="Google" id="ProtNLM"/>
    </source>
</evidence>
<dbReference type="AlphaFoldDB" id="A0A135WKX5"/>
<feature type="signal peptide" evidence="1">
    <location>
        <begin position="1"/>
        <end position="19"/>
    </location>
</feature>
<evidence type="ECO:0000313" key="2">
    <source>
        <dbReference type="EMBL" id="KXH85541.1"/>
    </source>
</evidence>
<dbReference type="OrthoDB" id="660602at2"/>
<gene>
    <name evidence="2" type="ORF">AU378_07285</name>
</gene>